<dbReference type="Pfam" id="PF01494">
    <property type="entry name" value="FAD_binding_3"/>
    <property type="match status" value="1"/>
</dbReference>
<evidence type="ECO:0000313" key="3">
    <source>
        <dbReference type="Proteomes" id="UP001596119"/>
    </source>
</evidence>
<keyword evidence="3" id="KW-1185">Reference proteome</keyword>
<dbReference type="SUPFAM" id="SSF51905">
    <property type="entry name" value="FAD/NAD(P)-binding domain"/>
    <property type="match status" value="1"/>
</dbReference>
<dbReference type="InterPro" id="IPR011777">
    <property type="entry name" value="Geranylgeranyl_Rdtase_fam"/>
</dbReference>
<evidence type="ECO:0000259" key="1">
    <source>
        <dbReference type="Pfam" id="PF01494"/>
    </source>
</evidence>
<dbReference type="InterPro" id="IPR050407">
    <property type="entry name" value="Geranylgeranyl_reductase"/>
</dbReference>
<protein>
    <submittedName>
        <fullName evidence="2">NAD(P)/FAD-dependent oxidoreductase</fullName>
        <ecNumber evidence="2">1.-.-.-</ecNumber>
    </submittedName>
</protein>
<keyword evidence="2" id="KW-0560">Oxidoreductase</keyword>
<dbReference type="InterPro" id="IPR002938">
    <property type="entry name" value="FAD-bd"/>
</dbReference>
<evidence type="ECO:0000313" key="2">
    <source>
        <dbReference type="EMBL" id="MFC5952094.1"/>
    </source>
</evidence>
<dbReference type="GO" id="GO:0016491">
    <property type="term" value="F:oxidoreductase activity"/>
    <property type="evidence" value="ECO:0007669"/>
    <property type="project" value="UniProtKB-KW"/>
</dbReference>
<reference evidence="3" key="1">
    <citation type="journal article" date="2019" name="Int. J. Syst. Evol. Microbiol.">
        <title>The Global Catalogue of Microorganisms (GCM) 10K type strain sequencing project: providing services to taxonomists for standard genome sequencing and annotation.</title>
        <authorList>
            <consortium name="The Broad Institute Genomics Platform"/>
            <consortium name="The Broad Institute Genome Sequencing Center for Infectious Disease"/>
            <person name="Wu L."/>
            <person name="Ma J."/>
        </authorList>
    </citation>
    <scope>NUCLEOTIDE SEQUENCE [LARGE SCALE GENOMIC DNA]</scope>
    <source>
        <strain evidence="3">CGMCC 4.7397</strain>
    </source>
</reference>
<dbReference type="PANTHER" id="PTHR42685:SF22">
    <property type="entry name" value="CONDITIONED MEDIUM FACTOR RECEPTOR 1"/>
    <property type="match status" value="1"/>
</dbReference>
<accession>A0ABW1II17</accession>
<gene>
    <name evidence="2" type="ORF">ACFQH9_27900</name>
</gene>
<dbReference type="EC" id="1.-.-.-" evidence="2"/>
<dbReference type="Gene3D" id="3.50.50.60">
    <property type="entry name" value="FAD/NAD(P)-binding domain"/>
    <property type="match status" value="1"/>
</dbReference>
<comment type="caution">
    <text evidence="2">The sequence shown here is derived from an EMBL/GenBank/DDBJ whole genome shotgun (WGS) entry which is preliminary data.</text>
</comment>
<dbReference type="InterPro" id="IPR036188">
    <property type="entry name" value="FAD/NAD-bd_sf"/>
</dbReference>
<dbReference type="NCBIfam" id="TIGR02032">
    <property type="entry name" value="GG-red-SF"/>
    <property type="match status" value="1"/>
</dbReference>
<dbReference type="Proteomes" id="UP001596119">
    <property type="component" value="Unassembled WGS sequence"/>
</dbReference>
<dbReference type="PANTHER" id="PTHR42685">
    <property type="entry name" value="GERANYLGERANYL DIPHOSPHATE REDUCTASE"/>
    <property type="match status" value="1"/>
</dbReference>
<dbReference type="EMBL" id="JBHSQK010000093">
    <property type="protein sequence ID" value="MFC5952094.1"/>
    <property type="molecule type" value="Genomic_DNA"/>
</dbReference>
<dbReference type="RefSeq" id="WP_379570664.1">
    <property type="nucleotide sequence ID" value="NZ_JBHSQK010000093.1"/>
</dbReference>
<dbReference type="PRINTS" id="PR00420">
    <property type="entry name" value="RNGMNOXGNASE"/>
</dbReference>
<sequence length="395" mass="40747">MAGWDLAIVGAGPAGAATALGALHTEPGLRVALLDRAGFPRDKACGDGVAPHVLDRLAEVGVTGLLDDRVPVARLRLDRGGRGVDRTMARPSYVVPRRILDARLVEAACAAGAVLVRHRVRDLVRGPEGVVLDGAHRAAVVVGADGAGSVVRRRLGRPSARPALALRGYAPVSAGREHAQVIAFGTARQPAYAWSFDRGDGLANVGYGEVLGGGPAPTRTALLERLEALLPGASRDGTGWKGHHLPLSGARWWPPAGRVLLVGDAAGLVNPMTGEGIYYAVATGLAAGRAAARAIVTGRAGTAGHRYRRAARAHLLPHLRHTALAAHLCRSGPVLDAGLRASVRDQRVFDDLVELGLARGRITAAVVRGLAAALLPAGPAAPAPTDPAADPAEER</sequence>
<name>A0ABW1II17_9PSEU</name>
<feature type="domain" description="FAD-binding" evidence="1">
    <location>
        <begin position="6"/>
        <end position="157"/>
    </location>
</feature>
<organism evidence="2 3">
    <name type="scientific">Pseudonocardia lutea</name>
    <dbReference type="NCBI Taxonomy" id="2172015"/>
    <lineage>
        <taxon>Bacteria</taxon>
        <taxon>Bacillati</taxon>
        <taxon>Actinomycetota</taxon>
        <taxon>Actinomycetes</taxon>
        <taxon>Pseudonocardiales</taxon>
        <taxon>Pseudonocardiaceae</taxon>
        <taxon>Pseudonocardia</taxon>
    </lineage>
</organism>
<proteinExistence type="predicted"/>